<sequence length="88" mass="9276">MNCGSELTPNDAFYMSGGKLIHEVVAVLTPEANVEVPTLSVPQAAAGTGFDASVLGPERRSIWGRVLIGCLNVFVLLTLFVGLGDDKE</sequence>
<evidence type="ECO:0000256" key="1">
    <source>
        <dbReference type="SAM" id="Phobius"/>
    </source>
</evidence>
<keyword evidence="1" id="KW-1133">Transmembrane helix</keyword>
<dbReference type="EMBL" id="CADCUV010000163">
    <property type="protein sequence ID" value="CAA9433692.1"/>
    <property type="molecule type" value="Genomic_DNA"/>
</dbReference>
<protein>
    <submittedName>
        <fullName evidence="2">Uncharacterized protein</fullName>
    </submittedName>
</protein>
<organism evidence="2">
    <name type="scientific">uncultured Rubrobacteraceae bacterium</name>
    <dbReference type="NCBI Taxonomy" id="349277"/>
    <lineage>
        <taxon>Bacteria</taxon>
        <taxon>Bacillati</taxon>
        <taxon>Actinomycetota</taxon>
        <taxon>Rubrobacteria</taxon>
        <taxon>Rubrobacterales</taxon>
        <taxon>Rubrobacteraceae</taxon>
        <taxon>environmental samples</taxon>
    </lineage>
</organism>
<reference evidence="2" key="1">
    <citation type="submission" date="2020-02" db="EMBL/GenBank/DDBJ databases">
        <authorList>
            <person name="Meier V. D."/>
        </authorList>
    </citation>
    <scope>NUCLEOTIDE SEQUENCE</scope>
    <source>
        <strain evidence="2">AVDCRST_MAG22</strain>
    </source>
</reference>
<dbReference type="AlphaFoldDB" id="A0A6J4Q8V1"/>
<name>A0A6J4Q8V1_9ACTN</name>
<accession>A0A6J4Q8V1</accession>
<gene>
    <name evidence="2" type="ORF">AVDCRST_MAG22-3414</name>
</gene>
<keyword evidence="1" id="KW-0812">Transmembrane</keyword>
<proteinExistence type="predicted"/>
<feature type="transmembrane region" description="Helical" evidence="1">
    <location>
        <begin position="62"/>
        <end position="83"/>
    </location>
</feature>
<evidence type="ECO:0000313" key="2">
    <source>
        <dbReference type="EMBL" id="CAA9433692.1"/>
    </source>
</evidence>
<keyword evidence="1" id="KW-0472">Membrane</keyword>